<accession>A0A803MTP8</accession>
<organism evidence="10 11">
    <name type="scientific">Chenopodium quinoa</name>
    <name type="common">Quinoa</name>
    <dbReference type="NCBI Taxonomy" id="63459"/>
    <lineage>
        <taxon>Eukaryota</taxon>
        <taxon>Viridiplantae</taxon>
        <taxon>Streptophyta</taxon>
        <taxon>Embryophyta</taxon>
        <taxon>Tracheophyta</taxon>
        <taxon>Spermatophyta</taxon>
        <taxon>Magnoliopsida</taxon>
        <taxon>eudicotyledons</taxon>
        <taxon>Gunneridae</taxon>
        <taxon>Pentapetalae</taxon>
        <taxon>Caryophyllales</taxon>
        <taxon>Chenopodiaceae</taxon>
        <taxon>Chenopodioideae</taxon>
        <taxon>Atripliceae</taxon>
        <taxon>Chenopodium</taxon>
    </lineage>
</organism>
<keyword evidence="11" id="KW-1185">Reference proteome</keyword>
<dbReference type="GO" id="GO:0006952">
    <property type="term" value="P:defense response"/>
    <property type="evidence" value="ECO:0007669"/>
    <property type="project" value="UniProtKB-KW"/>
</dbReference>
<dbReference type="Gene3D" id="1.20.5.4130">
    <property type="match status" value="1"/>
</dbReference>
<evidence type="ECO:0000256" key="2">
    <source>
        <dbReference type="ARBA" id="ARBA00022741"/>
    </source>
</evidence>
<evidence type="ECO:0000259" key="9">
    <source>
        <dbReference type="Pfam" id="PF23598"/>
    </source>
</evidence>
<dbReference type="Gene3D" id="1.10.10.10">
    <property type="entry name" value="Winged helix-like DNA-binding domain superfamily/Winged helix DNA-binding domain"/>
    <property type="match status" value="1"/>
</dbReference>
<protein>
    <submittedName>
        <fullName evidence="10">Uncharacterized protein</fullName>
    </submittedName>
</protein>
<evidence type="ECO:0000256" key="3">
    <source>
        <dbReference type="ARBA" id="ARBA00022821"/>
    </source>
</evidence>
<dbReference type="SUPFAM" id="SSF52058">
    <property type="entry name" value="L domain-like"/>
    <property type="match status" value="1"/>
</dbReference>
<dbReference type="AlphaFoldDB" id="A0A803MTP8"/>
<dbReference type="GO" id="GO:0005524">
    <property type="term" value="F:ATP binding"/>
    <property type="evidence" value="ECO:0007669"/>
    <property type="project" value="UniProtKB-KW"/>
</dbReference>
<feature type="domain" description="NB-ARC" evidence="6">
    <location>
        <begin position="169"/>
        <end position="342"/>
    </location>
</feature>
<dbReference type="PRINTS" id="PR00364">
    <property type="entry name" value="DISEASERSIST"/>
</dbReference>
<dbReference type="InterPro" id="IPR027417">
    <property type="entry name" value="P-loop_NTPase"/>
</dbReference>
<evidence type="ECO:0000259" key="8">
    <source>
        <dbReference type="Pfam" id="PF23559"/>
    </source>
</evidence>
<keyword evidence="5" id="KW-0175">Coiled coil</keyword>
<dbReference type="Pfam" id="PF23598">
    <property type="entry name" value="LRR_14"/>
    <property type="match status" value="1"/>
</dbReference>
<dbReference type="Gramene" id="AUR62035039-RA">
    <property type="protein sequence ID" value="AUR62035039-RA:cds"/>
    <property type="gene ID" value="AUR62035039"/>
</dbReference>
<dbReference type="InterPro" id="IPR036388">
    <property type="entry name" value="WH-like_DNA-bd_sf"/>
</dbReference>
<dbReference type="InterPro" id="IPR032675">
    <property type="entry name" value="LRR_dom_sf"/>
</dbReference>
<dbReference type="EnsemblPlants" id="AUR62035039-RA">
    <property type="protein sequence ID" value="AUR62035039-RA:cds"/>
    <property type="gene ID" value="AUR62035039"/>
</dbReference>
<dbReference type="Gene3D" id="3.80.10.10">
    <property type="entry name" value="Ribonuclease Inhibitor"/>
    <property type="match status" value="2"/>
</dbReference>
<reference evidence="10" key="2">
    <citation type="submission" date="2021-03" db="UniProtKB">
        <authorList>
            <consortium name="EnsemblPlants"/>
        </authorList>
    </citation>
    <scope>IDENTIFICATION</scope>
</reference>
<keyword evidence="4" id="KW-0067">ATP-binding</keyword>
<dbReference type="Proteomes" id="UP000596660">
    <property type="component" value="Unplaced"/>
</dbReference>
<sequence>MDIVGTALSAAQTLFAALQCSQLKEVLSSSKSQLGVDDLQHSIEAITAMLRDAETKQELSHQEKVQIEELKDAVFEADDLLDEFATLAQQKQLLEADSRVSEKVCRFFSDSNPLVVAYWMSHGVKEIKMKLDAIALNTRFYFKHDLEPIRKRRLETCSYVDAAEIIGREDDLEKIVSMLFASDVEGDVSFLSIVGIGGLGKTTLAQLVFNDPRVITAFPLRLWTCVSDEVQKQLGIAGILQKILTLITGQKHEGTAMDQVQSQLREQLASQRFLLVLDDVWTENRDQWCELVKYLIGGQKGSWIVVTTRSQKTATVIGGGQMYELQGLSKENSWHLFERTAFGPDKYNPPDNLVEIGLEIVDKCAQEIGLANIRESENGIIPILKLSFHHLESPLKSCFSYCALFPKDFVFCKEDLISLWMAQGFIVPLDEGQSIEDAGKEYFSILLRRCFFQDINKDKSGEITSCKIHDLMHDIAQSVSGKEVYVTDTISSNLDKKKVHPYPVKALEESLASCRRLRALELSGSNIKRLPDSIGKLLHLRYLDLSNSNLVELPKSITKLYNLQTLILAGCKSLKELPKDLSRLVKLRFLDIEECDKLEYMPRGMSKLTGLQRLSDFVVGGKGSCLSWKQWFYGLEDLKSLRNLKNLRIRIRWPENAVEVVKDYSREGLYLSYLKHLDAIQFGFTFDEDYEEEDYYVEENFGDEEEDFRDDSEVDRMDEEAILSLMEDLRPHSNLKMLDVRGYHGVILPGWISLLTNLVLLHLEYCEGLKYLPCLRNLPHLKSLSLFDMVSFEYIEEESLLCVDSTLSRLGSYSEEQLSFFPSLEKLGLSNLPKLKGWRRGVEDSSSNSQLIPCLSALKTLKIRGCPELTCVPLCPSAATTSNGNVFPVPKLRKVGTDNVRWLNLLPMEALQCLERLTIDGDNEVLNLPDRMQFLTDLKILEICNCGQLKAIPNWLPKLTSLRKLEVFQCSESLDRRFQLDPPGEDWSPPGEDWSYIQHIPFICIGTTKSTTSVGRNFVWVSRLGGGGFESRWFRVWLAWFLVGGGGFESGWFRVWVAVVSGLGLDGGGFESGWFRVWVAVVSGLGLDGGGVGRSC</sequence>
<dbReference type="Pfam" id="PF00931">
    <property type="entry name" value="NB-ARC"/>
    <property type="match status" value="1"/>
</dbReference>
<evidence type="ECO:0000313" key="11">
    <source>
        <dbReference type="Proteomes" id="UP000596660"/>
    </source>
</evidence>
<dbReference type="InterPro" id="IPR041118">
    <property type="entry name" value="Rx_N"/>
</dbReference>
<name>A0A803MTP8_CHEQI</name>
<dbReference type="InterPro" id="IPR058922">
    <property type="entry name" value="WHD_DRP"/>
</dbReference>
<dbReference type="GO" id="GO:0043531">
    <property type="term" value="F:ADP binding"/>
    <property type="evidence" value="ECO:0007669"/>
    <property type="project" value="InterPro"/>
</dbReference>
<proteinExistence type="predicted"/>
<feature type="domain" description="Disease resistance R13L4/SHOC-2-like LRR" evidence="9">
    <location>
        <begin position="509"/>
        <end position="659"/>
    </location>
</feature>
<evidence type="ECO:0000259" key="6">
    <source>
        <dbReference type="Pfam" id="PF00931"/>
    </source>
</evidence>
<feature type="domain" description="Disease resistance protein winged helix" evidence="8">
    <location>
        <begin position="404"/>
        <end position="476"/>
    </location>
</feature>
<dbReference type="SUPFAM" id="SSF52047">
    <property type="entry name" value="RNI-like"/>
    <property type="match status" value="1"/>
</dbReference>
<dbReference type="Pfam" id="PF23559">
    <property type="entry name" value="WHD_DRP"/>
    <property type="match status" value="1"/>
</dbReference>
<evidence type="ECO:0000313" key="10">
    <source>
        <dbReference type="EnsemblPlants" id="AUR62035039-RA:cds"/>
    </source>
</evidence>
<dbReference type="FunFam" id="1.10.10.10:FF:000322">
    <property type="entry name" value="Probable disease resistance protein At1g63360"/>
    <property type="match status" value="1"/>
</dbReference>
<keyword evidence="3" id="KW-0611">Plant defense</keyword>
<evidence type="ECO:0000256" key="1">
    <source>
        <dbReference type="ARBA" id="ARBA00022737"/>
    </source>
</evidence>
<dbReference type="Gene3D" id="3.40.50.300">
    <property type="entry name" value="P-loop containing nucleotide triphosphate hydrolases"/>
    <property type="match status" value="1"/>
</dbReference>
<dbReference type="PANTHER" id="PTHR36766">
    <property type="entry name" value="PLANT BROAD-SPECTRUM MILDEW RESISTANCE PROTEIN RPW8"/>
    <property type="match status" value="1"/>
</dbReference>
<dbReference type="InterPro" id="IPR055414">
    <property type="entry name" value="LRR_R13L4/SHOC2-like"/>
</dbReference>
<feature type="coiled-coil region" evidence="5">
    <location>
        <begin position="36"/>
        <end position="97"/>
    </location>
</feature>
<dbReference type="OMA" id="KNEEREW"/>
<dbReference type="InterPro" id="IPR002182">
    <property type="entry name" value="NB-ARC"/>
</dbReference>
<evidence type="ECO:0000259" key="7">
    <source>
        <dbReference type="Pfam" id="PF18052"/>
    </source>
</evidence>
<reference evidence="10" key="1">
    <citation type="journal article" date="2017" name="Nature">
        <title>The genome of Chenopodium quinoa.</title>
        <authorList>
            <person name="Jarvis D.E."/>
            <person name="Ho Y.S."/>
            <person name="Lightfoot D.J."/>
            <person name="Schmoeckel S.M."/>
            <person name="Li B."/>
            <person name="Borm T.J.A."/>
            <person name="Ohyanagi H."/>
            <person name="Mineta K."/>
            <person name="Michell C.T."/>
            <person name="Saber N."/>
            <person name="Kharbatia N.M."/>
            <person name="Rupper R.R."/>
            <person name="Sharp A.R."/>
            <person name="Dally N."/>
            <person name="Boughton B.A."/>
            <person name="Woo Y.H."/>
            <person name="Gao G."/>
            <person name="Schijlen E.G.W.M."/>
            <person name="Guo X."/>
            <person name="Momin A.A."/>
            <person name="Negrao S."/>
            <person name="Al-Babili S."/>
            <person name="Gehring C."/>
            <person name="Roessner U."/>
            <person name="Jung C."/>
            <person name="Murphy K."/>
            <person name="Arold S.T."/>
            <person name="Gojobori T."/>
            <person name="van der Linden C.G."/>
            <person name="van Loo E.N."/>
            <person name="Jellen E.N."/>
            <person name="Maughan P.J."/>
            <person name="Tester M."/>
        </authorList>
    </citation>
    <scope>NUCLEOTIDE SEQUENCE [LARGE SCALE GENOMIC DNA]</scope>
    <source>
        <strain evidence="10">cv. PI 614886</strain>
    </source>
</reference>
<dbReference type="Pfam" id="PF18052">
    <property type="entry name" value="Rx_N"/>
    <property type="match status" value="1"/>
</dbReference>
<keyword evidence="2" id="KW-0547">Nucleotide-binding</keyword>
<feature type="domain" description="Disease resistance N-terminal" evidence="7">
    <location>
        <begin position="33"/>
        <end position="98"/>
    </location>
</feature>
<dbReference type="SUPFAM" id="SSF52540">
    <property type="entry name" value="P-loop containing nucleoside triphosphate hydrolases"/>
    <property type="match status" value="1"/>
</dbReference>
<dbReference type="PANTHER" id="PTHR36766:SF35">
    <property type="entry name" value="DISEASE RESISTANCE PROTEIN RGA3"/>
    <property type="match status" value="1"/>
</dbReference>
<evidence type="ECO:0000256" key="4">
    <source>
        <dbReference type="ARBA" id="ARBA00022840"/>
    </source>
</evidence>
<keyword evidence="1" id="KW-0677">Repeat</keyword>
<evidence type="ECO:0000256" key="5">
    <source>
        <dbReference type="SAM" id="Coils"/>
    </source>
</evidence>
<dbReference type="GO" id="GO:0051707">
    <property type="term" value="P:response to other organism"/>
    <property type="evidence" value="ECO:0007669"/>
    <property type="project" value="UniProtKB-ARBA"/>
</dbReference>